<dbReference type="InterPro" id="IPR037051">
    <property type="entry name" value="4-carb_acid_sugar_kinase_N_sf"/>
</dbReference>
<name>A0A2T0BFV9_9CLOT</name>
<dbReference type="OrthoDB" id="9778478at2"/>
<comment type="caution">
    <text evidence="9">The sequence shown here is derived from an EMBL/GenBank/DDBJ whole genome shotgun (WGS) entry which is preliminary data.</text>
</comment>
<dbReference type="Gene3D" id="3.40.50.10840">
    <property type="entry name" value="Putative sugar-binding, N-terminal domain"/>
    <property type="match status" value="1"/>
</dbReference>
<organism evidence="9 10">
    <name type="scientific">Clostridium luticellarii</name>
    <dbReference type="NCBI Taxonomy" id="1691940"/>
    <lineage>
        <taxon>Bacteria</taxon>
        <taxon>Bacillati</taxon>
        <taxon>Bacillota</taxon>
        <taxon>Clostridia</taxon>
        <taxon>Eubacteriales</taxon>
        <taxon>Clostridiaceae</taxon>
        <taxon>Clostridium</taxon>
    </lineage>
</organism>
<dbReference type="EMBL" id="PVXP01000051">
    <property type="protein sequence ID" value="PRR82775.1"/>
    <property type="molecule type" value="Genomic_DNA"/>
</dbReference>
<feature type="domain" description="Four-carbon acid sugar kinase N-terminal" evidence="7">
    <location>
        <begin position="4"/>
        <end position="215"/>
    </location>
</feature>
<comment type="similarity">
    <text evidence="1">Belongs to the four-carbon acid sugar kinase family.</text>
</comment>
<dbReference type="Pfam" id="PF17042">
    <property type="entry name" value="NBD_C"/>
    <property type="match status" value="1"/>
</dbReference>
<dbReference type="InterPro" id="IPR031475">
    <property type="entry name" value="NBD_C"/>
</dbReference>
<dbReference type="RefSeq" id="WP_106010371.1">
    <property type="nucleotide sequence ID" value="NZ_JALCPJ010000062.1"/>
</dbReference>
<reference evidence="9 10" key="1">
    <citation type="submission" date="2018-03" db="EMBL/GenBank/DDBJ databases">
        <title>Genome sequence of Clostridium luticellarii DSM 29923.</title>
        <authorList>
            <person name="Poehlein A."/>
            <person name="Daniel R."/>
        </authorList>
    </citation>
    <scope>NUCLEOTIDE SEQUENCE [LARGE SCALE GENOMIC DNA]</scope>
    <source>
        <strain evidence="9 10">DSM 29923</strain>
    </source>
</reference>
<evidence type="ECO:0000313" key="9">
    <source>
        <dbReference type="EMBL" id="PRR82775.1"/>
    </source>
</evidence>
<evidence type="ECO:0000259" key="8">
    <source>
        <dbReference type="Pfam" id="PF17042"/>
    </source>
</evidence>
<protein>
    <recommendedName>
        <fullName evidence="11">Four-carbon acid sugar kinase family protein</fullName>
    </recommendedName>
</protein>
<feature type="domain" description="Four-carbon acid sugar kinase nucleotide binding" evidence="8">
    <location>
        <begin position="239"/>
        <end position="407"/>
    </location>
</feature>
<dbReference type="Pfam" id="PF07005">
    <property type="entry name" value="SBD_N"/>
    <property type="match status" value="1"/>
</dbReference>
<dbReference type="SUPFAM" id="SSF142764">
    <property type="entry name" value="YgbK-like"/>
    <property type="match status" value="1"/>
</dbReference>
<dbReference type="GO" id="GO:0005524">
    <property type="term" value="F:ATP binding"/>
    <property type="evidence" value="ECO:0007669"/>
    <property type="project" value="UniProtKB-KW"/>
</dbReference>
<accession>A0A2T0BFV9</accession>
<evidence type="ECO:0000259" key="7">
    <source>
        <dbReference type="Pfam" id="PF07005"/>
    </source>
</evidence>
<evidence type="ECO:0000256" key="2">
    <source>
        <dbReference type="ARBA" id="ARBA00022679"/>
    </source>
</evidence>
<evidence type="ECO:0000256" key="3">
    <source>
        <dbReference type="ARBA" id="ARBA00022741"/>
    </source>
</evidence>
<keyword evidence="5" id="KW-0067">ATP-binding</keyword>
<dbReference type="Proteomes" id="UP000237798">
    <property type="component" value="Unassembled WGS sequence"/>
</dbReference>
<evidence type="ECO:0000256" key="6">
    <source>
        <dbReference type="ARBA" id="ARBA00023277"/>
    </source>
</evidence>
<dbReference type="InterPro" id="IPR010737">
    <property type="entry name" value="4-carb_acid_sugar_kinase_N"/>
</dbReference>
<keyword evidence="6" id="KW-0119">Carbohydrate metabolism</keyword>
<dbReference type="AlphaFoldDB" id="A0A2T0BFV9"/>
<keyword evidence="10" id="KW-1185">Reference proteome</keyword>
<evidence type="ECO:0000313" key="10">
    <source>
        <dbReference type="Proteomes" id="UP000237798"/>
    </source>
</evidence>
<evidence type="ECO:0000256" key="5">
    <source>
        <dbReference type="ARBA" id="ARBA00022840"/>
    </source>
</evidence>
<dbReference type="Gene3D" id="3.40.980.20">
    <property type="entry name" value="Four-carbon acid sugar kinase, nucleotide binding domain"/>
    <property type="match status" value="1"/>
</dbReference>
<keyword evidence="2" id="KW-0808">Transferase</keyword>
<keyword evidence="3" id="KW-0547">Nucleotide-binding</keyword>
<evidence type="ECO:0008006" key="11">
    <source>
        <dbReference type="Google" id="ProtNLM"/>
    </source>
</evidence>
<dbReference type="InterPro" id="IPR042213">
    <property type="entry name" value="NBD_C_sf"/>
</dbReference>
<sequence>MIKLLIIADDFTGALDTGVQFATCGAQTYVVVDAEIDYTKIASNIEVLVIDTETRHLNKTAAYQKVFSIVKQASKMEIPYIYKKTDSALRGNIGSELTAAIQASGEKHIHFVPAFPQMGRTTVNGVHYVNGIPISKSVFGQDPFEPVRHSDIREIIASQSDIQVNILKNKVLESCVSMKGILLYDSSCNQDIENIVAELIKKDEIHLMAGCAGLACVLSHKFKWKGKQRQIFEIKDRILVACGSVNPISVAQCNDAENKGAPRFKLTAGQKLNPDWIKSYAADAFIRQLYDACKKNHIVILDTNDSENGESAVAYARKKGISPVKMRVDIVSTMACVLKRLIDRGFDSTIFIMGGDSLVEFVRQAGIKAISPVCEIECGVVLSQFKYHHRILNVISKSGGFGQSTLFSDLYDTVLRLNEGKDA</sequence>
<proteinExistence type="inferred from homology"/>
<evidence type="ECO:0000256" key="1">
    <source>
        <dbReference type="ARBA" id="ARBA00005715"/>
    </source>
</evidence>
<dbReference type="GO" id="GO:0016301">
    <property type="term" value="F:kinase activity"/>
    <property type="evidence" value="ECO:0007669"/>
    <property type="project" value="UniProtKB-KW"/>
</dbReference>
<keyword evidence="4" id="KW-0418">Kinase</keyword>
<gene>
    <name evidence="9" type="ORF">CLLU_27830</name>
</gene>
<evidence type="ECO:0000256" key="4">
    <source>
        <dbReference type="ARBA" id="ARBA00022777"/>
    </source>
</evidence>